<sequence>MFVDVSYGKKIVQNVFASAIEGYGSSCSSSISEDEPTIELFFSFTNATISSSLTSPDKAMNASKAAAWNTKLGHPSDLDWGFEDSRTHQKIESKESSWNCGNPKKRRQLVERFAQTSSVHGTHFICSRKNTSCLLKFIYRQVK</sequence>
<proteinExistence type="predicted"/>
<dbReference type="AlphaFoldDB" id="A0A4Y2EUQ0"/>
<gene>
    <name evidence="1" type="ORF">AVEN_50421_1</name>
</gene>
<dbReference type="Proteomes" id="UP000499080">
    <property type="component" value="Unassembled WGS sequence"/>
</dbReference>
<comment type="caution">
    <text evidence="1">The sequence shown here is derived from an EMBL/GenBank/DDBJ whole genome shotgun (WGS) entry which is preliminary data.</text>
</comment>
<protein>
    <submittedName>
        <fullName evidence="1">Uncharacterized protein</fullName>
    </submittedName>
</protein>
<accession>A0A4Y2EUQ0</accession>
<keyword evidence="2" id="KW-1185">Reference proteome</keyword>
<evidence type="ECO:0000313" key="2">
    <source>
        <dbReference type="Proteomes" id="UP000499080"/>
    </source>
</evidence>
<dbReference type="EMBL" id="BGPR01000689">
    <property type="protein sequence ID" value="GBM31635.1"/>
    <property type="molecule type" value="Genomic_DNA"/>
</dbReference>
<name>A0A4Y2EUQ0_ARAVE</name>
<reference evidence="1 2" key="1">
    <citation type="journal article" date="2019" name="Sci. Rep.">
        <title>Orb-weaving spider Araneus ventricosus genome elucidates the spidroin gene catalogue.</title>
        <authorList>
            <person name="Kono N."/>
            <person name="Nakamura H."/>
            <person name="Ohtoshi R."/>
            <person name="Moran D.A.P."/>
            <person name="Shinohara A."/>
            <person name="Yoshida Y."/>
            <person name="Fujiwara M."/>
            <person name="Mori M."/>
            <person name="Tomita M."/>
            <person name="Arakawa K."/>
        </authorList>
    </citation>
    <scope>NUCLEOTIDE SEQUENCE [LARGE SCALE GENOMIC DNA]</scope>
</reference>
<organism evidence="1 2">
    <name type="scientific">Araneus ventricosus</name>
    <name type="common">Orbweaver spider</name>
    <name type="synonym">Epeira ventricosa</name>
    <dbReference type="NCBI Taxonomy" id="182803"/>
    <lineage>
        <taxon>Eukaryota</taxon>
        <taxon>Metazoa</taxon>
        <taxon>Ecdysozoa</taxon>
        <taxon>Arthropoda</taxon>
        <taxon>Chelicerata</taxon>
        <taxon>Arachnida</taxon>
        <taxon>Araneae</taxon>
        <taxon>Araneomorphae</taxon>
        <taxon>Entelegynae</taxon>
        <taxon>Araneoidea</taxon>
        <taxon>Araneidae</taxon>
        <taxon>Araneus</taxon>
    </lineage>
</organism>
<evidence type="ECO:0000313" key="1">
    <source>
        <dbReference type="EMBL" id="GBM31635.1"/>
    </source>
</evidence>